<proteinExistence type="predicted"/>
<name>A0ABU9B4G3_9BACT</name>
<accession>A0ABU9B4G3</accession>
<evidence type="ECO:0000313" key="2">
    <source>
        <dbReference type="EMBL" id="MEK7953730.1"/>
    </source>
</evidence>
<protein>
    <submittedName>
        <fullName evidence="2">Uncharacterized protein</fullName>
    </submittedName>
</protein>
<dbReference type="RefSeq" id="WP_341407496.1">
    <property type="nucleotide sequence ID" value="NZ_JBBUKT010000013.1"/>
</dbReference>
<feature type="signal peptide" evidence="1">
    <location>
        <begin position="1"/>
        <end position="19"/>
    </location>
</feature>
<comment type="caution">
    <text evidence="2">The sequence shown here is derived from an EMBL/GenBank/DDBJ whole genome shotgun (WGS) entry which is preliminary data.</text>
</comment>
<gene>
    <name evidence="2" type="ORF">WKV53_24660</name>
</gene>
<organism evidence="2 3">
    <name type="scientific">Luteolibacter soli</name>
    <dbReference type="NCBI Taxonomy" id="3135280"/>
    <lineage>
        <taxon>Bacteria</taxon>
        <taxon>Pseudomonadati</taxon>
        <taxon>Verrucomicrobiota</taxon>
        <taxon>Verrucomicrobiia</taxon>
        <taxon>Verrucomicrobiales</taxon>
        <taxon>Verrucomicrobiaceae</taxon>
        <taxon>Luteolibacter</taxon>
    </lineage>
</organism>
<keyword evidence="1" id="KW-0732">Signal</keyword>
<dbReference type="Proteomes" id="UP001371305">
    <property type="component" value="Unassembled WGS sequence"/>
</dbReference>
<feature type="chain" id="PRO_5045531059" evidence="1">
    <location>
        <begin position="20"/>
        <end position="243"/>
    </location>
</feature>
<keyword evidence="3" id="KW-1185">Reference proteome</keyword>
<sequence>MKFNHPLLILAATSLPLLAGPVFDVRSSDGKAIKIELLELSGENVTFNTVGEKGGKEHSLALARFDPDSQKKILDEGKDLPPRLPKLDIEVVVSKKKDKDGYYMVNQTVSARVKLKNTNPRIAFPKSTVHLTYFGRSRENAANYKVMGRKTFECELAAGKQTEEAVEGFKTRYDSDNAGDYNLGGYQYDSYLLVITDAAGNVIDSRTSDAGVRALLAKDLSKAAEINKTAVNKILNKDLVELK</sequence>
<dbReference type="EMBL" id="JBBUKT010000013">
    <property type="protein sequence ID" value="MEK7953730.1"/>
    <property type="molecule type" value="Genomic_DNA"/>
</dbReference>
<evidence type="ECO:0000256" key="1">
    <source>
        <dbReference type="SAM" id="SignalP"/>
    </source>
</evidence>
<reference evidence="2 3" key="1">
    <citation type="submission" date="2024-04" db="EMBL/GenBank/DDBJ databases">
        <title>Luteolibacter sp. isolated from soil.</title>
        <authorList>
            <person name="An J."/>
        </authorList>
    </citation>
    <scope>NUCLEOTIDE SEQUENCE [LARGE SCALE GENOMIC DNA]</scope>
    <source>
        <strain evidence="2 3">Y139</strain>
    </source>
</reference>
<evidence type="ECO:0000313" key="3">
    <source>
        <dbReference type="Proteomes" id="UP001371305"/>
    </source>
</evidence>